<keyword evidence="2" id="KW-1185">Reference proteome</keyword>
<organism evidence="1 2">
    <name type="scientific">Lacinutrix neustonica</name>
    <dbReference type="NCBI Taxonomy" id="2980107"/>
    <lineage>
        <taxon>Bacteria</taxon>
        <taxon>Pseudomonadati</taxon>
        <taxon>Bacteroidota</taxon>
        <taxon>Flavobacteriia</taxon>
        <taxon>Flavobacteriales</taxon>
        <taxon>Flavobacteriaceae</taxon>
        <taxon>Lacinutrix</taxon>
    </lineage>
</organism>
<reference evidence="1" key="1">
    <citation type="submission" date="2022-11" db="EMBL/GenBank/DDBJ databases">
        <title>Lacinutrix neustonica HL-RS19T sp. nov., isolated from the surface microlayer sample of brackish Lake Shihwa.</title>
        <authorList>
            <person name="Choi J.Y."/>
            <person name="Hwang C.Y."/>
        </authorList>
    </citation>
    <scope>NUCLEOTIDE SEQUENCE</scope>
    <source>
        <strain evidence="1">HL-RS19</strain>
    </source>
</reference>
<gene>
    <name evidence="1" type="ORF">N7U66_03615</name>
</gene>
<dbReference type="KEGG" id="lnu:N7U66_03615"/>
<name>A0A9E8MWG3_9FLAO</name>
<dbReference type="Proteomes" id="UP001164705">
    <property type="component" value="Chromosome"/>
</dbReference>
<dbReference type="EMBL" id="CP113088">
    <property type="protein sequence ID" value="WAC02768.1"/>
    <property type="molecule type" value="Genomic_DNA"/>
</dbReference>
<protein>
    <submittedName>
        <fullName evidence="1">Uncharacterized protein</fullName>
    </submittedName>
</protein>
<proteinExistence type="predicted"/>
<accession>A0A9E8MWG3</accession>
<evidence type="ECO:0000313" key="2">
    <source>
        <dbReference type="Proteomes" id="UP001164705"/>
    </source>
</evidence>
<evidence type="ECO:0000313" key="1">
    <source>
        <dbReference type="EMBL" id="WAC02768.1"/>
    </source>
</evidence>
<dbReference type="AlphaFoldDB" id="A0A9E8MWG3"/>
<dbReference type="RefSeq" id="WP_267677367.1">
    <property type="nucleotide sequence ID" value="NZ_CP113088.1"/>
</dbReference>
<sequence length="41" mass="4642">MTTFSGFNPNNSYDTLILFPDFGNDGIADVTYYFDNILLTN</sequence>